<sequence>MKIPFMKEKTKKVEKRYLQAETFVQLFCGLMIPRIRDGKDIETAWNEIKDYFEEPRFKHEKVCFSKGLKYNFEDLIEAYNELYYEETPVYFNLLQVFKEYHASEKQILADQLTIYQVMNTRVPYSTESYFPNTK</sequence>
<accession>A0A0J7H5R1</accession>
<dbReference type="EMBL" id="JYFW01000044">
    <property type="protein sequence ID" value="KMP12836.1"/>
    <property type="molecule type" value="Genomic_DNA"/>
</dbReference>
<evidence type="ECO:0000313" key="2">
    <source>
        <dbReference type="EMBL" id="KZD56464.1"/>
    </source>
</evidence>
<dbReference type="Proteomes" id="UP000076482">
    <property type="component" value="Unassembled WGS sequence"/>
</dbReference>
<dbReference type="PATRIC" id="fig|1396.438.peg.5790"/>
<protein>
    <submittedName>
        <fullName evidence="1">Uncharacterized protein</fullName>
    </submittedName>
</protein>
<gene>
    <name evidence="2" type="ORF">B4088_5092</name>
    <name evidence="1" type="ORF">TQ94_28640</name>
</gene>
<evidence type="ECO:0000313" key="3">
    <source>
        <dbReference type="Proteomes" id="UP000036243"/>
    </source>
</evidence>
<reference evidence="1 3" key="1">
    <citation type="submission" date="2015-02" db="EMBL/GenBank/DDBJ databases">
        <title>Evolution of B. cereus sensu lato: Distribution, horizontal transfer and duplication of chromosomal virulence genes.</title>
        <authorList>
            <person name="Boehm M.-E."/>
            <person name="Huptas C."/>
            <person name="Krey V.M."/>
            <person name="Scherer S."/>
        </authorList>
    </citation>
    <scope>NUCLEOTIDE SEQUENCE [LARGE SCALE GENOMIC DNA]</scope>
    <source>
        <strain evidence="1 3">#17</strain>
    </source>
</reference>
<reference evidence="2 4" key="2">
    <citation type="submission" date="2015-09" db="EMBL/GenBank/DDBJ databases">
        <title>Bacillus cereus food isolates.</title>
        <authorList>
            <person name="Boekhorst J."/>
        </authorList>
    </citation>
    <scope>NUCLEOTIDE SEQUENCE [LARGE SCALE GENOMIC DNA]</scope>
    <source>
        <strain evidence="2 4">B4088</strain>
    </source>
</reference>
<evidence type="ECO:0000313" key="1">
    <source>
        <dbReference type="EMBL" id="KMP12836.1"/>
    </source>
</evidence>
<dbReference type="GeneID" id="92800146"/>
<organism evidence="1 3">
    <name type="scientific">Bacillus cereus</name>
    <dbReference type="NCBI Taxonomy" id="1396"/>
    <lineage>
        <taxon>Bacteria</taxon>
        <taxon>Bacillati</taxon>
        <taxon>Bacillota</taxon>
        <taxon>Bacilli</taxon>
        <taxon>Bacillales</taxon>
        <taxon>Bacillaceae</taxon>
        <taxon>Bacillus</taxon>
        <taxon>Bacillus cereus group</taxon>
    </lineage>
</organism>
<comment type="caution">
    <text evidence="1">The sequence shown here is derived from an EMBL/GenBank/DDBJ whole genome shotgun (WGS) entry which is preliminary data.</text>
</comment>
<proteinExistence type="predicted"/>
<name>A0A0J7H5R1_BACCE</name>
<dbReference type="RefSeq" id="WP_000701128.1">
    <property type="nucleotide sequence ID" value="NZ_AP022858.1"/>
</dbReference>
<evidence type="ECO:0000313" key="4">
    <source>
        <dbReference type="Proteomes" id="UP000076482"/>
    </source>
</evidence>
<dbReference type="Proteomes" id="UP000036243">
    <property type="component" value="Unassembled WGS sequence"/>
</dbReference>
<dbReference type="AlphaFoldDB" id="A0A0J7H5R1"/>
<dbReference type="EMBL" id="LJKE01000096">
    <property type="protein sequence ID" value="KZD56464.1"/>
    <property type="molecule type" value="Genomic_DNA"/>
</dbReference>